<keyword evidence="1" id="KW-1133">Transmembrane helix</keyword>
<feature type="transmembrane region" description="Helical" evidence="1">
    <location>
        <begin position="63"/>
        <end position="85"/>
    </location>
</feature>
<dbReference type="EMBL" id="CP119313">
    <property type="protein sequence ID" value="WEK18673.1"/>
    <property type="molecule type" value="Genomic_DNA"/>
</dbReference>
<accession>A0AAJ5W7N6</accession>
<reference evidence="2" key="1">
    <citation type="submission" date="2023-03" db="EMBL/GenBank/DDBJ databases">
        <title>Andean soil-derived lignocellulolytic bacterial consortium as a source of novel taxa and putative plastic-active enzymes.</title>
        <authorList>
            <person name="Diaz-Garcia L."/>
            <person name="Chuvochina M."/>
            <person name="Feuerriegel G."/>
            <person name="Bunk B."/>
            <person name="Sproer C."/>
            <person name="Streit W.R."/>
            <person name="Rodriguez L.M."/>
            <person name="Overmann J."/>
            <person name="Jimenez D.J."/>
        </authorList>
    </citation>
    <scope>NUCLEOTIDE SEQUENCE</scope>
    <source>
        <strain evidence="2">MAG 3858</strain>
    </source>
</reference>
<dbReference type="AlphaFoldDB" id="A0AAJ5W7N6"/>
<keyword evidence="1" id="KW-0472">Membrane</keyword>
<feature type="transmembrane region" description="Helical" evidence="1">
    <location>
        <begin position="174"/>
        <end position="194"/>
    </location>
</feature>
<name>A0AAJ5W7N6_9SPHI</name>
<proteinExistence type="predicted"/>
<protein>
    <submittedName>
        <fullName evidence="2">S-4TM family putative pore-forming effector</fullName>
    </submittedName>
</protein>
<evidence type="ECO:0000256" key="1">
    <source>
        <dbReference type="SAM" id="Phobius"/>
    </source>
</evidence>
<gene>
    <name evidence="2" type="ORF">P0Y49_17950</name>
</gene>
<dbReference type="Pfam" id="PF18159">
    <property type="entry name" value="S_4TM"/>
    <property type="match status" value="1"/>
</dbReference>
<evidence type="ECO:0000313" key="2">
    <source>
        <dbReference type="EMBL" id="WEK18673.1"/>
    </source>
</evidence>
<evidence type="ECO:0000313" key="3">
    <source>
        <dbReference type="Proteomes" id="UP001214530"/>
    </source>
</evidence>
<feature type="transmembrane region" description="Helical" evidence="1">
    <location>
        <begin position="200"/>
        <end position="220"/>
    </location>
</feature>
<sequence>METIFTRQNQEKNINRLAAQKQLYLEAKKAFIFMVILAVPLTALIAFIKIGLAIFGIDITAFVNIYSISIVFSELLLVNVVVNAYKADAAKIQEQFDCDVYSLDWHRIVVGKKPKQELVNKFSSKFKKSGGDLSKLYDWYPTELALKDHLTAVFLCQKTNLNYDTAIRTHFKKLVYKIGISVFVVILISALFFNYSLWDFIVKLFMSCLPVFTVGAKIIIDQNKAITNAQTLSDAIENVIESGEITLQHIRSVQDKIYASRKDSGLIPEKLYNKIRQRLEDEMHDNAAKY</sequence>
<organism evidence="2 3">
    <name type="scientific">Candidatus Pedobacter colombiensis</name>
    <dbReference type="NCBI Taxonomy" id="3121371"/>
    <lineage>
        <taxon>Bacteria</taxon>
        <taxon>Pseudomonadati</taxon>
        <taxon>Bacteroidota</taxon>
        <taxon>Sphingobacteriia</taxon>
        <taxon>Sphingobacteriales</taxon>
        <taxon>Sphingobacteriaceae</taxon>
        <taxon>Pedobacter</taxon>
    </lineage>
</organism>
<feature type="transmembrane region" description="Helical" evidence="1">
    <location>
        <begin position="30"/>
        <end position="57"/>
    </location>
</feature>
<keyword evidence="1" id="KW-0812">Transmembrane</keyword>
<dbReference type="InterPro" id="IPR049920">
    <property type="entry name" value="IK1_05631-like"/>
</dbReference>
<dbReference type="Proteomes" id="UP001214530">
    <property type="component" value="Chromosome"/>
</dbReference>